<gene>
    <name evidence="1" type="ORF">KI387_024636</name>
</gene>
<evidence type="ECO:0000313" key="2">
    <source>
        <dbReference type="Proteomes" id="UP000824469"/>
    </source>
</evidence>
<sequence length="56" mass="6056">DWGTCGVGCTFSSSSFSERKPDAGFGFRGDSETASVLRSMESSHYYPENNIDVARG</sequence>
<dbReference type="EMBL" id="JAHRHJ020000005">
    <property type="protein sequence ID" value="KAH9316009.1"/>
    <property type="molecule type" value="Genomic_DNA"/>
</dbReference>
<dbReference type="AlphaFoldDB" id="A0AA38L8Q2"/>
<reference evidence="1 2" key="1">
    <citation type="journal article" date="2021" name="Nat. Plants">
        <title>The Taxus genome provides insights into paclitaxel biosynthesis.</title>
        <authorList>
            <person name="Xiong X."/>
            <person name="Gou J."/>
            <person name="Liao Q."/>
            <person name="Li Y."/>
            <person name="Zhou Q."/>
            <person name="Bi G."/>
            <person name="Li C."/>
            <person name="Du R."/>
            <person name="Wang X."/>
            <person name="Sun T."/>
            <person name="Guo L."/>
            <person name="Liang H."/>
            <person name="Lu P."/>
            <person name="Wu Y."/>
            <person name="Zhang Z."/>
            <person name="Ro D.K."/>
            <person name="Shang Y."/>
            <person name="Huang S."/>
            <person name="Yan J."/>
        </authorList>
    </citation>
    <scope>NUCLEOTIDE SEQUENCE [LARGE SCALE GENOMIC DNA]</scope>
    <source>
        <strain evidence="1">Ta-2019</strain>
    </source>
</reference>
<accession>A0AA38L8Q2</accession>
<protein>
    <submittedName>
        <fullName evidence="1">Uncharacterized protein</fullName>
    </submittedName>
</protein>
<comment type="caution">
    <text evidence="1">The sequence shown here is derived from an EMBL/GenBank/DDBJ whole genome shotgun (WGS) entry which is preliminary data.</text>
</comment>
<dbReference type="Proteomes" id="UP000824469">
    <property type="component" value="Unassembled WGS sequence"/>
</dbReference>
<proteinExistence type="predicted"/>
<keyword evidence="2" id="KW-1185">Reference proteome</keyword>
<feature type="non-terminal residue" evidence="1">
    <location>
        <position position="1"/>
    </location>
</feature>
<evidence type="ECO:0000313" key="1">
    <source>
        <dbReference type="EMBL" id="KAH9316009.1"/>
    </source>
</evidence>
<name>A0AA38L8Q2_TAXCH</name>
<organism evidence="1 2">
    <name type="scientific">Taxus chinensis</name>
    <name type="common">Chinese yew</name>
    <name type="synonym">Taxus wallichiana var. chinensis</name>
    <dbReference type="NCBI Taxonomy" id="29808"/>
    <lineage>
        <taxon>Eukaryota</taxon>
        <taxon>Viridiplantae</taxon>
        <taxon>Streptophyta</taxon>
        <taxon>Embryophyta</taxon>
        <taxon>Tracheophyta</taxon>
        <taxon>Spermatophyta</taxon>
        <taxon>Pinopsida</taxon>
        <taxon>Pinidae</taxon>
        <taxon>Conifers II</taxon>
        <taxon>Cupressales</taxon>
        <taxon>Taxaceae</taxon>
        <taxon>Taxus</taxon>
    </lineage>
</organism>
<feature type="non-terminal residue" evidence="1">
    <location>
        <position position="56"/>
    </location>
</feature>